<name>A0A0E9P5Y0_ANGAN</name>
<sequence length="29" mass="3238">MEDVLTVLTPAFFSLCFLLIAKPITILDL</sequence>
<proteinExistence type="predicted"/>
<reference evidence="1" key="1">
    <citation type="submission" date="2014-11" db="EMBL/GenBank/DDBJ databases">
        <authorList>
            <person name="Amaro Gonzalez C."/>
        </authorList>
    </citation>
    <scope>NUCLEOTIDE SEQUENCE</scope>
</reference>
<reference evidence="1" key="2">
    <citation type="journal article" date="2015" name="Fish Shellfish Immunol.">
        <title>Early steps in the European eel (Anguilla anguilla)-Vibrio vulnificus interaction in the gills: Role of the RtxA13 toxin.</title>
        <authorList>
            <person name="Callol A."/>
            <person name="Pajuelo D."/>
            <person name="Ebbesson L."/>
            <person name="Teles M."/>
            <person name="MacKenzie S."/>
            <person name="Amaro C."/>
        </authorList>
    </citation>
    <scope>NUCLEOTIDE SEQUENCE</scope>
</reference>
<accession>A0A0E9P5Y0</accession>
<dbReference type="EMBL" id="GBXM01108713">
    <property type="protein sequence ID" value="JAG99863.1"/>
    <property type="molecule type" value="Transcribed_RNA"/>
</dbReference>
<protein>
    <submittedName>
        <fullName evidence="1">Uncharacterized protein</fullName>
    </submittedName>
</protein>
<evidence type="ECO:0000313" key="1">
    <source>
        <dbReference type="EMBL" id="JAG99863.1"/>
    </source>
</evidence>
<dbReference type="AlphaFoldDB" id="A0A0E9P5Y0"/>
<organism evidence="1">
    <name type="scientific">Anguilla anguilla</name>
    <name type="common">European freshwater eel</name>
    <name type="synonym">Muraena anguilla</name>
    <dbReference type="NCBI Taxonomy" id="7936"/>
    <lineage>
        <taxon>Eukaryota</taxon>
        <taxon>Metazoa</taxon>
        <taxon>Chordata</taxon>
        <taxon>Craniata</taxon>
        <taxon>Vertebrata</taxon>
        <taxon>Euteleostomi</taxon>
        <taxon>Actinopterygii</taxon>
        <taxon>Neopterygii</taxon>
        <taxon>Teleostei</taxon>
        <taxon>Anguilliformes</taxon>
        <taxon>Anguillidae</taxon>
        <taxon>Anguilla</taxon>
    </lineage>
</organism>